<comment type="caution">
    <text evidence="1">The sequence shown here is derived from an EMBL/GenBank/DDBJ whole genome shotgun (WGS) entry which is preliminary data.</text>
</comment>
<organism evidence="1 2">
    <name type="scientific">Orbilia ellipsospora</name>
    <dbReference type="NCBI Taxonomy" id="2528407"/>
    <lineage>
        <taxon>Eukaryota</taxon>
        <taxon>Fungi</taxon>
        <taxon>Dikarya</taxon>
        <taxon>Ascomycota</taxon>
        <taxon>Pezizomycotina</taxon>
        <taxon>Orbiliomycetes</taxon>
        <taxon>Orbiliales</taxon>
        <taxon>Orbiliaceae</taxon>
        <taxon>Orbilia</taxon>
    </lineage>
</organism>
<evidence type="ECO:0000313" key="2">
    <source>
        <dbReference type="Proteomes" id="UP001365542"/>
    </source>
</evidence>
<keyword evidence="2" id="KW-1185">Reference proteome</keyword>
<dbReference type="AlphaFoldDB" id="A0AAV9XGJ1"/>
<accession>A0AAV9XGJ1</accession>
<gene>
    <name evidence="1" type="ORF">TWF694_008443</name>
</gene>
<reference evidence="1 2" key="1">
    <citation type="submission" date="2019-10" db="EMBL/GenBank/DDBJ databases">
        <authorList>
            <person name="Palmer J.M."/>
        </authorList>
    </citation>
    <scope>NUCLEOTIDE SEQUENCE [LARGE SCALE GENOMIC DNA]</scope>
    <source>
        <strain evidence="1 2">TWF694</strain>
    </source>
</reference>
<name>A0AAV9XGJ1_9PEZI</name>
<sequence length="827" mass="94389">MDNIIVEQMLPKPTRTYLKVDRMNDHKEFITAKYNAGLKQRAILQALKVERGVTLELYKLKRMLKGWKAQKNLTIRRKLYIRNKIEKRKLDGKQTHRVILANNQREVTQEELDGIMSATVSFFKDVEPSPIDAVFSTPVSAETTDVSEAVMETSVEAPMHIAIDEEVDDDKSAETALSSDGMELEMNEEHHQPDPWFFDKTNSDDIYDNPNHESCLVDDSLITRYGPLGNPTKAIYTSDDFIEALIRLGCSNEDALVGEANGETSSENNEIEGDDEWEDDEWEDDEWEDDPFFPNQESGDIGEVENMTEFNETDLVENLAMTSGSSISDTRESKSEGQHQFTVQEGYGSIEDAHDETPLRRYARQKRPQFWTRIEKWKEEAREFIEKVDTLSQEHSISLQNAENIVSAKWEREYNYEAYPYHIYKQILGEGARTMAGIDGVDSDLLCGIVEDNFTPLRRAANELSPDNRARIDFDSYLVHFPFVIDKYGLNHFFTASILIAAIRVFYQLVYTFNFSDLLDASAFCIYDSIGMGAHSDALSCIIVDRTKIEPTLAVAYDAATSNLQEMVLQIYGPDHPKTLRLFSTLAWYMLMGSAETRRQSELITYGIIQTIKARYTTYQGSSQRAMIVCFTNLGDILGVFDNFYLSSKILVEPSIWEAEYEHCRALLPTGSSMHHLGIAYGKIGKYEEGLRALLTCFNGYRDQFDINHPESLEQIAKITQIMDLRGPVLYNHLDTFYDGLLESLDAAGRANSRGYQSLYKARKRGGIDASEYAHILALRRSGTRTPDLQDFVYAQGLECWLYDQEVPFVAQQGGWVQEINYEDMID</sequence>
<evidence type="ECO:0008006" key="3">
    <source>
        <dbReference type="Google" id="ProtNLM"/>
    </source>
</evidence>
<dbReference type="Proteomes" id="UP001365542">
    <property type="component" value="Unassembled WGS sequence"/>
</dbReference>
<dbReference type="EMBL" id="JAVHJO010000004">
    <property type="protein sequence ID" value="KAK6541066.1"/>
    <property type="molecule type" value="Genomic_DNA"/>
</dbReference>
<evidence type="ECO:0000313" key="1">
    <source>
        <dbReference type="EMBL" id="KAK6541066.1"/>
    </source>
</evidence>
<proteinExistence type="predicted"/>
<protein>
    <recommendedName>
        <fullName evidence="3">Clr5 domain-containing protein</fullName>
    </recommendedName>
</protein>